<evidence type="ECO:0000313" key="1">
    <source>
        <dbReference type="EMBL" id="KAJ8130450.1"/>
    </source>
</evidence>
<proteinExistence type="predicted"/>
<gene>
    <name evidence="1" type="ORF">O1611_g3180</name>
</gene>
<evidence type="ECO:0000313" key="2">
    <source>
        <dbReference type="Proteomes" id="UP001153332"/>
    </source>
</evidence>
<protein>
    <submittedName>
        <fullName evidence="1">Uncharacterized protein</fullName>
    </submittedName>
</protein>
<name>A0ACC2JSP8_9PEZI</name>
<comment type="caution">
    <text evidence="1">The sequence shown here is derived from an EMBL/GenBank/DDBJ whole genome shotgun (WGS) entry which is preliminary data.</text>
</comment>
<accession>A0ACC2JSP8</accession>
<organism evidence="1 2">
    <name type="scientific">Lasiodiplodia mahajangana</name>
    <dbReference type="NCBI Taxonomy" id="1108764"/>
    <lineage>
        <taxon>Eukaryota</taxon>
        <taxon>Fungi</taxon>
        <taxon>Dikarya</taxon>
        <taxon>Ascomycota</taxon>
        <taxon>Pezizomycotina</taxon>
        <taxon>Dothideomycetes</taxon>
        <taxon>Dothideomycetes incertae sedis</taxon>
        <taxon>Botryosphaeriales</taxon>
        <taxon>Botryosphaeriaceae</taxon>
        <taxon>Lasiodiplodia</taxon>
    </lineage>
</organism>
<reference evidence="1" key="1">
    <citation type="submission" date="2022-12" db="EMBL/GenBank/DDBJ databases">
        <title>Genome Sequence of Lasiodiplodia mahajangana.</title>
        <authorList>
            <person name="Buettner E."/>
        </authorList>
    </citation>
    <scope>NUCLEOTIDE SEQUENCE</scope>
    <source>
        <strain evidence="1">VT137</strain>
    </source>
</reference>
<dbReference type="EMBL" id="JAPUUL010000497">
    <property type="protein sequence ID" value="KAJ8130450.1"/>
    <property type="molecule type" value="Genomic_DNA"/>
</dbReference>
<dbReference type="Proteomes" id="UP001153332">
    <property type="component" value="Unassembled WGS sequence"/>
</dbReference>
<sequence length="206" mass="22820">MPTSTDGFLALGRLLADNKFCCRTVAFADIYKALQITGNLPYTDQELQTVGFVCSATQETLVYYRKFTDVYDYVVTAGASVRNDYACVKDIIFDGLAGLIKDPDNESLQQQIHQTIRNRVETPRNLPDAKLGEMAKPLQGTSAISELLREADGDEEDYQQDMGGSAEPLKAAVAILSDMSWLLEEFENDARPGPDLVLNLEKNNLI</sequence>
<keyword evidence="2" id="KW-1185">Reference proteome</keyword>